<evidence type="ECO:0000313" key="3">
    <source>
        <dbReference type="Proteomes" id="UP000269945"/>
    </source>
</evidence>
<protein>
    <submittedName>
        <fullName evidence="2">Uncharacterized protein</fullName>
    </submittedName>
</protein>
<organism evidence="2 3">
    <name type="scientific">Gulo gulo</name>
    <name type="common">Wolverine</name>
    <name type="synonym">Gluton</name>
    <dbReference type="NCBI Taxonomy" id="48420"/>
    <lineage>
        <taxon>Eukaryota</taxon>
        <taxon>Metazoa</taxon>
        <taxon>Chordata</taxon>
        <taxon>Craniata</taxon>
        <taxon>Vertebrata</taxon>
        <taxon>Euteleostomi</taxon>
        <taxon>Mammalia</taxon>
        <taxon>Eutheria</taxon>
        <taxon>Laurasiatheria</taxon>
        <taxon>Carnivora</taxon>
        <taxon>Caniformia</taxon>
        <taxon>Musteloidea</taxon>
        <taxon>Mustelidae</taxon>
        <taxon>Guloninae</taxon>
        <taxon>Gulo</taxon>
    </lineage>
</organism>
<reference evidence="2 3" key="1">
    <citation type="submission" date="2018-10" db="EMBL/GenBank/DDBJ databases">
        <authorList>
            <person name="Ekblom R."/>
            <person name="Jareborg N."/>
        </authorList>
    </citation>
    <scope>NUCLEOTIDE SEQUENCE [LARGE SCALE GENOMIC DNA]</scope>
    <source>
        <tissue evidence="2">Muscle</tissue>
    </source>
</reference>
<name>A0A9X9MD11_GULGU</name>
<feature type="compositionally biased region" description="Basic and acidic residues" evidence="1">
    <location>
        <begin position="171"/>
        <end position="183"/>
    </location>
</feature>
<proteinExistence type="predicted"/>
<feature type="region of interest" description="Disordered" evidence="1">
    <location>
        <begin position="124"/>
        <end position="189"/>
    </location>
</feature>
<dbReference type="Proteomes" id="UP000269945">
    <property type="component" value="Unassembled WGS sequence"/>
</dbReference>
<evidence type="ECO:0000313" key="2">
    <source>
        <dbReference type="EMBL" id="VCX42600.1"/>
    </source>
</evidence>
<dbReference type="EMBL" id="CYRY02046812">
    <property type="protein sequence ID" value="VCX42600.1"/>
    <property type="molecule type" value="Genomic_DNA"/>
</dbReference>
<sequence>MPTEGAPPGAPGGCHRAPDPTVLGALGTQAPREGGSATGCRAATQCLQELWFPRDATVWTISGARQWGPPRWLVPGHGVRSAPPGSVGPGRQASEYRKYKRGLSPHPHPGLSFPICGERDWPRPPSSVHLGTVRSSGLPGDNEAARHRPGTASRGPRGGAGAGAGSASRPSLREGGSEGDNRRLFAGGRKGVIESHTHCQRPGEQWQSRGADAVLQCSRTCGAVAGD</sequence>
<dbReference type="AlphaFoldDB" id="A0A9X9MD11"/>
<comment type="caution">
    <text evidence="2">The sequence shown here is derived from an EMBL/GenBank/DDBJ whole genome shotgun (WGS) entry which is preliminary data.</text>
</comment>
<feature type="region of interest" description="Disordered" evidence="1">
    <location>
        <begin position="1"/>
        <end position="20"/>
    </location>
</feature>
<gene>
    <name evidence="2" type="ORF">BN2614_LOCUS4</name>
</gene>
<evidence type="ECO:0000256" key="1">
    <source>
        <dbReference type="SAM" id="MobiDB-lite"/>
    </source>
</evidence>
<keyword evidence="3" id="KW-1185">Reference proteome</keyword>
<accession>A0A9X9MD11</accession>